<comment type="subcellular location">
    <subcellularLocation>
        <location evidence="1">Membrane</location>
    </subcellularLocation>
</comment>
<organism evidence="7">
    <name type="scientific">bioreactor metagenome</name>
    <dbReference type="NCBI Taxonomy" id="1076179"/>
    <lineage>
        <taxon>unclassified sequences</taxon>
        <taxon>metagenomes</taxon>
        <taxon>ecological metagenomes</taxon>
    </lineage>
</organism>
<evidence type="ECO:0000313" key="7">
    <source>
        <dbReference type="EMBL" id="MPN53291.1"/>
    </source>
</evidence>
<accession>A0A645IPN5</accession>
<reference evidence="7" key="1">
    <citation type="submission" date="2019-08" db="EMBL/GenBank/DDBJ databases">
        <authorList>
            <person name="Kucharzyk K."/>
            <person name="Murdoch R.W."/>
            <person name="Higgins S."/>
            <person name="Loffler F."/>
        </authorList>
    </citation>
    <scope>NUCLEOTIDE SEQUENCE</scope>
</reference>
<dbReference type="InterPro" id="IPR000711">
    <property type="entry name" value="ATPase_OSCP/dsu"/>
</dbReference>
<sequence length="139" mass="14762">MAGTPELRDALSDNRQPLAARQDIVARLLDGKAAPATVVLARRAVVARERTFADTVDGYLALAAAQRSRAVATVRVAVPLTAEQTARLQNALNKQLGRPVSMHVVVDPAVLGGVRVEVGDEVIDGTVASRLDEARKLFS</sequence>
<dbReference type="NCBIfam" id="TIGR01145">
    <property type="entry name" value="ATP_synt_delta"/>
    <property type="match status" value="1"/>
</dbReference>
<keyword evidence="2" id="KW-0813">Transport</keyword>
<keyword evidence="5" id="KW-0472">Membrane</keyword>
<evidence type="ECO:0000256" key="3">
    <source>
        <dbReference type="ARBA" id="ARBA00022781"/>
    </source>
</evidence>
<keyword evidence="3" id="KW-0375">Hydrogen ion transport</keyword>
<evidence type="ECO:0000256" key="5">
    <source>
        <dbReference type="ARBA" id="ARBA00023136"/>
    </source>
</evidence>
<evidence type="ECO:0000256" key="4">
    <source>
        <dbReference type="ARBA" id="ARBA00023065"/>
    </source>
</evidence>
<protein>
    <submittedName>
        <fullName evidence="7">ATP synthase subunit delta</fullName>
    </submittedName>
</protein>
<dbReference type="EMBL" id="VSSQ01120273">
    <property type="protein sequence ID" value="MPN53291.1"/>
    <property type="molecule type" value="Genomic_DNA"/>
</dbReference>
<dbReference type="GO" id="GO:0046933">
    <property type="term" value="F:proton-transporting ATP synthase activity, rotational mechanism"/>
    <property type="evidence" value="ECO:0007669"/>
    <property type="project" value="InterPro"/>
</dbReference>
<dbReference type="GO" id="GO:0016020">
    <property type="term" value="C:membrane"/>
    <property type="evidence" value="ECO:0007669"/>
    <property type="project" value="UniProtKB-SubCell"/>
</dbReference>
<dbReference type="PROSITE" id="PS00389">
    <property type="entry name" value="ATPASE_DELTA"/>
    <property type="match status" value="1"/>
</dbReference>
<keyword evidence="4" id="KW-0406">Ion transport</keyword>
<dbReference type="PRINTS" id="PR00125">
    <property type="entry name" value="ATPASEDELTA"/>
</dbReference>
<dbReference type="AlphaFoldDB" id="A0A645IPN5"/>
<gene>
    <name evidence="7" type="primary">atpH_43</name>
    <name evidence="7" type="ORF">SDC9_200955</name>
</gene>
<comment type="caution">
    <text evidence="7">The sequence shown here is derived from an EMBL/GenBank/DDBJ whole genome shotgun (WGS) entry which is preliminary data.</text>
</comment>
<evidence type="ECO:0000256" key="6">
    <source>
        <dbReference type="ARBA" id="ARBA00023310"/>
    </source>
</evidence>
<dbReference type="InterPro" id="IPR020781">
    <property type="entry name" value="ATPase_OSCP/d_CS"/>
</dbReference>
<proteinExistence type="predicted"/>
<dbReference type="PANTHER" id="PTHR11910">
    <property type="entry name" value="ATP SYNTHASE DELTA CHAIN"/>
    <property type="match status" value="1"/>
</dbReference>
<evidence type="ECO:0000256" key="1">
    <source>
        <dbReference type="ARBA" id="ARBA00004370"/>
    </source>
</evidence>
<name>A0A645IPN5_9ZZZZ</name>
<keyword evidence="6" id="KW-0066">ATP synthesis</keyword>
<evidence type="ECO:0000256" key="2">
    <source>
        <dbReference type="ARBA" id="ARBA00022448"/>
    </source>
</evidence>
<dbReference type="Pfam" id="PF00213">
    <property type="entry name" value="OSCP"/>
    <property type="match status" value="1"/>
</dbReference>